<reference evidence="7 8" key="1">
    <citation type="journal article" date="2018" name="Mol. Biol. Evol.">
        <title>Broad Genomic Sampling Reveals a Smut Pathogenic Ancestry of the Fungal Clade Ustilaginomycotina.</title>
        <authorList>
            <person name="Kijpornyongpan T."/>
            <person name="Mondo S.J."/>
            <person name="Barry K."/>
            <person name="Sandor L."/>
            <person name="Lee J."/>
            <person name="Lipzen A."/>
            <person name="Pangilinan J."/>
            <person name="LaButti K."/>
            <person name="Hainaut M."/>
            <person name="Henrissat B."/>
            <person name="Grigoriev I.V."/>
            <person name="Spatafora J.W."/>
            <person name="Aime M.C."/>
        </authorList>
    </citation>
    <scope>NUCLEOTIDE SEQUENCE [LARGE SCALE GENOMIC DNA]</scope>
    <source>
        <strain evidence="7 8">MCA 4198</strain>
    </source>
</reference>
<evidence type="ECO:0000313" key="7">
    <source>
        <dbReference type="EMBL" id="PWN86660.1"/>
    </source>
</evidence>
<name>A0A316Y9U5_9BASI</name>
<dbReference type="Pfam" id="PF07690">
    <property type="entry name" value="MFS_1"/>
    <property type="match status" value="1"/>
</dbReference>
<dbReference type="RefSeq" id="XP_025373858.1">
    <property type="nucleotide sequence ID" value="XM_025522969.1"/>
</dbReference>
<comment type="subcellular location">
    <subcellularLocation>
        <location evidence="1">Membrane</location>
        <topology evidence="1">Multi-pass membrane protein</topology>
    </subcellularLocation>
</comment>
<evidence type="ECO:0000256" key="5">
    <source>
        <dbReference type="SAM" id="Phobius"/>
    </source>
</evidence>
<gene>
    <name evidence="7" type="ORF">FA10DRAFT_270029</name>
</gene>
<feature type="transmembrane region" description="Helical" evidence="5">
    <location>
        <begin position="334"/>
        <end position="357"/>
    </location>
</feature>
<dbReference type="AlphaFoldDB" id="A0A316Y9U5"/>
<accession>A0A316Y9U5</accession>
<dbReference type="GO" id="GO:0022857">
    <property type="term" value="F:transmembrane transporter activity"/>
    <property type="evidence" value="ECO:0007669"/>
    <property type="project" value="InterPro"/>
</dbReference>
<protein>
    <submittedName>
        <fullName evidence="7">MFS general substrate transporter</fullName>
    </submittedName>
</protein>
<dbReference type="OrthoDB" id="5376138at2759"/>
<dbReference type="GO" id="GO:0005886">
    <property type="term" value="C:plasma membrane"/>
    <property type="evidence" value="ECO:0007669"/>
    <property type="project" value="TreeGrafter"/>
</dbReference>
<dbReference type="PANTHER" id="PTHR23502">
    <property type="entry name" value="MAJOR FACILITATOR SUPERFAMILY"/>
    <property type="match status" value="1"/>
</dbReference>
<evidence type="ECO:0000256" key="3">
    <source>
        <dbReference type="ARBA" id="ARBA00022989"/>
    </source>
</evidence>
<dbReference type="InterPro" id="IPR020846">
    <property type="entry name" value="MFS_dom"/>
</dbReference>
<dbReference type="STRING" id="215250.A0A316Y9U5"/>
<dbReference type="PROSITE" id="PS50850">
    <property type="entry name" value="MFS"/>
    <property type="match status" value="1"/>
</dbReference>
<dbReference type="InterPro" id="IPR036259">
    <property type="entry name" value="MFS_trans_sf"/>
</dbReference>
<evidence type="ECO:0000256" key="2">
    <source>
        <dbReference type="ARBA" id="ARBA00022692"/>
    </source>
</evidence>
<dbReference type="PANTHER" id="PTHR23502:SF45">
    <property type="entry name" value="MAJOR FACILITATOR SUPERFAMILY (MFS) PROFILE DOMAIN-CONTAINING PROTEIN"/>
    <property type="match status" value="1"/>
</dbReference>
<feature type="transmembrane region" description="Helical" evidence="5">
    <location>
        <begin position="18"/>
        <end position="41"/>
    </location>
</feature>
<dbReference type="InParanoid" id="A0A316Y9U5"/>
<dbReference type="InterPro" id="IPR011701">
    <property type="entry name" value="MFS"/>
</dbReference>
<evidence type="ECO:0000256" key="4">
    <source>
        <dbReference type="ARBA" id="ARBA00023136"/>
    </source>
</evidence>
<feature type="transmembrane region" description="Helical" evidence="5">
    <location>
        <begin position="274"/>
        <end position="296"/>
    </location>
</feature>
<keyword evidence="4 5" id="KW-0472">Membrane</keyword>
<organism evidence="7 8">
    <name type="scientific">Acaromyces ingoldii</name>
    <dbReference type="NCBI Taxonomy" id="215250"/>
    <lineage>
        <taxon>Eukaryota</taxon>
        <taxon>Fungi</taxon>
        <taxon>Dikarya</taxon>
        <taxon>Basidiomycota</taxon>
        <taxon>Ustilaginomycotina</taxon>
        <taxon>Exobasidiomycetes</taxon>
        <taxon>Exobasidiales</taxon>
        <taxon>Cryptobasidiaceae</taxon>
        <taxon>Acaromyces</taxon>
    </lineage>
</organism>
<sequence length="367" mass="40241">MDGIEHENPQDWAKGRKWAITMTACYMSSLISIAASSYSLGVDAMAVDLNTSHLLAVSGISFFTFAVAIFPLFLAPLGESVGRRPVYLASYGIFFLFFLPVALAHNIETVLVSRFLCGAAGSVGSTMVGGTLSDIWTRREREIPMALFCLSALFSTPIGPIFFSWTEENFTRWRWIHWTMLISSVPSAALVLLAFHRETLVMRERPHGRSTLASMLARTRTSLSLSLVRPLVLLATEPIVSCLSLWISFAWGTLYLFLESIPLVFSQYGFSQGLGFGGLAVGALIGFAMHLVYLHSTNVRTSSMPETRLLEASFGAPLFAGGLFFYAWTAQPEFPWIIPQLACACLMSGLYLVYVCISCPTASTLSG</sequence>
<evidence type="ECO:0000259" key="6">
    <source>
        <dbReference type="PROSITE" id="PS50850"/>
    </source>
</evidence>
<keyword evidence="3 5" id="KW-1133">Transmembrane helix</keyword>
<dbReference type="EMBL" id="KZ819643">
    <property type="protein sequence ID" value="PWN86660.1"/>
    <property type="molecule type" value="Genomic_DNA"/>
</dbReference>
<keyword evidence="8" id="KW-1185">Reference proteome</keyword>
<dbReference type="GeneID" id="37044885"/>
<feature type="transmembrane region" description="Helical" evidence="5">
    <location>
        <begin position="231"/>
        <end position="254"/>
    </location>
</feature>
<feature type="transmembrane region" description="Helical" evidence="5">
    <location>
        <begin position="86"/>
        <end position="105"/>
    </location>
</feature>
<dbReference type="Proteomes" id="UP000245768">
    <property type="component" value="Unassembled WGS sequence"/>
</dbReference>
<keyword evidence="2 5" id="KW-0812">Transmembrane</keyword>
<feature type="transmembrane region" description="Helical" evidence="5">
    <location>
        <begin position="308"/>
        <end position="328"/>
    </location>
</feature>
<feature type="domain" description="Major facilitator superfamily (MFS) profile" evidence="6">
    <location>
        <begin position="20"/>
        <end position="367"/>
    </location>
</feature>
<evidence type="ECO:0000313" key="8">
    <source>
        <dbReference type="Proteomes" id="UP000245768"/>
    </source>
</evidence>
<dbReference type="SUPFAM" id="SSF103473">
    <property type="entry name" value="MFS general substrate transporter"/>
    <property type="match status" value="1"/>
</dbReference>
<proteinExistence type="predicted"/>
<feature type="transmembrane region" description="Helical" evidence="5">
    <location>
        <begin position="53"/>
        <end position="74"/>
    </location>
</feature>
<feature type="transmembrane region" description="Helical" evidence="5">
    <location>
        <begin position="145"/>
        <end position="163"/>
    </location>
</feature>
<evidence type="ECO:0000256" key="1">
    <source>
        <dbReference type="ARBA" id="ARBA00004141"/>
    </source>
</evidence>
<feature type="transmembrane region" description="Helical" evidence="5">
    <location>
        <begin position="175"/>
        <end position="195"/>
    </location>
</feature>
<dbReference type="Gene3D" id="1.20.1720.10">
    <property type="entry name" value="Multidrug resistance protein D"/>
    <property type="match status" value="1"/>
</dbReference>